<proteinExistence type="predicted"/>
<protein>
    <recommendedName>
        <fullName evidence="1">Aminoglycoside phosphotransferase domain-containing protein</fullName>
    </recommendedName>
</protein>
<dbReference type="EMBL" id="MU253974">
    <property type="protein sequence ID" value="KAG9243473.1"/>
    <property type="molecule type" value="Genomic_DNA"/>
</dbReference>
<evidence type="ECO:0000313" key="3">
    <source>
        <dbReference type="Proteomes" id="UP000887226"/>
    </source>
</evidence>
<dbReference type="Proteomes" id="UP000887226">
    <property type="component" value="Unassembled WGS sequence"/>
</dbReference>
<name>A0A9P7Z0S7_9HELO</name>
<accession>A0A9P7Z0S7</accession>
<reference evidence="2" key="1">
    <citation type="journal article" date="2021" name="IMA Fungus">
        <title>Genomic characterization of three marine fungi, including Emericellopsis atlantica sp. nov. with signatures of a generalist lifestyle and marine biomass degradation.</title>
        <authorList>
            <person name="Hagestad O.C."/>
            <person name="Hou L."/>
            <person name="Andersen J.H."/>
            <person name="Hansen E.H."/>
            <person name="Altermark B."/>
            <person name="Li C."/>
            <person name="Kuhnert E."/>
            <person name="Cox R.J."/>
            <person name="Crous P.W."/>
            <person name="Spatafora J.W."/>
            <person name="Lail K."/>
            <person name="Amirebrahimi M."/>
            <person name="Lipzen A."/>
            <person name="Pangilinan J."/>
            <person name="Andreopoulos W."/>
            <person name="Hayes R.D."/>
            <person name="Ng V."/>
            <person name="Grigoriev I.V."/>
            <person name="Jackson S.A."/>
            <person name="Sutton T.D.S."/>
            <person name="Dobson A.D.W."/>
            <person name="Rama T."/>
        </authorList>
    </citation>
    <scope>NUCLEOTIDE SEQUENCE</scope>
    <source>
        <strain evidence="2">TRa3180A</strain>
    </source>
</reference>
<gene>
    <name evidence="2" type="ORF">BJ878DRAFT_481078</name>
</gene>
<dbReference type="InterPro" id="IPR011009">
    <property type="entry name" value="Kinase-like_dom_sf"/>
</dbReference>
<dbReference type="Gene3D" id="3.90.1200.10">
    <property type="match status" value="1"/>
</dbReference>
<organism evidence="2 3">
    <name type="scientific">Calycina marina</name>
    <dbReference type="NCBI Taxonomy" id="1763456"/>
    <lineage>
        <taxon>Eukaryota</taxon>
        <taxon>Fungi</taxon>
        <taxon>Dikarya</taxon>
        <taxon>Ascomycota</taxon>
        <taxon>Pezizomycotina</taxon>
        <taxon>Leotiomycetes</taxon>
        <taxon>Helotiales</taxon>
        <taxon>Pezizellaceae</taxon>
        <taxon>Calycina</taxon>
    </lineage>
</organism>
<dbReference type="AlphaFoldDB" id="A0A9P7Z0S7"/>
<dbReference type="SUPFAM" id="SSF56112">
    <property type="entry name" value="Protein kinase-like (PK-like)"/>
    <property type="match status" value="1"/>
</dbReference>
<dbReference type="InterPro" id="IPR002575">
    <property type="entry name" value="Aminoglycoside_PTrfase"/>
</dbReference>
<sequence length="322" mass="36070">MAEQVLARSIDDFFLRCGLSVEDKHECFSLVALWHPGSLIVPATGQGYCSLTLLVGDNKVIQFRPPCYELDLSITEAARDVYGQFAPSTTCIGTIPASDLLVYSMDRVEGLSLRDFRETRDLLPYEYLEKICKDFAVFLSNAWKHHGGIQMPAGTVGRTIIPRLTALSEQLPNRFRPTARRLLKNISQVNALPWVLTHGDITAGNMMIDPSSGRLRGLVDWAEAEVLPFGISIYGLEEIIGDMTPAGFRYQDASALRTVFWNELTAQLPELRQREVLEAVKHARDLGVLLWHGIAFDDGAINRVVEEGRDFEEICRLDAFLD</sequence>
<comment type="caution">
    <text evidence="2">The sequence shown here is derived from an EMBL/GenBank/DDBJ whole genome shotgun (WGS) entry which is preliminary data.</text>
</comment>
<evidence type="ECO:0000313" key="2">
    <source>
        <dbReference type="EMBL" id="KAG9243473.1"/>
    </source>
</evidence>
<evidence type="ECO:0000259" key="1">
    <source>
        <dbReference type="Pfam" id="PF01636"/>
    </source>
</evidence>
<dbReference type="OrthoDB" id="5598852at2759"/>
<feature type="domain" description="Aminoglycoside phosphotransferase" evidence="1">
    <location>
        <begin position="178"/>
        <end position="226"/>
    </location>
</feature>
<dbReference type="Pfam" id="PF01636">
    <property type="entry name" value="APH"/>
    <property type="match status" value="1"/>
</dbReference>
<keyword evidence="3" id="KW-1185">Reference proteome</keyword>